<accession>A0ABR2YCA2</accession>
<reference evidence="3 4" key="1">
    <citation type="journal article" date="2024" name="Nat. Commun.">
        <title>Phylogenomics reveals the evolutionary origins of lichenization in chlorophyte algae.</title>
        <authorList>
            <person name="Puginier C."/>
            <person name="Libourel C."/>
            <person name="Otte J."/>
            <person name="Skaloud P."/>
            <person name="Haon M."/>
            <person name="Grisel S."/>
            <person name="Petersen M."/>
            <person name="Berrin J.G."/>
            <person name="Delaux P.M."/>
            <person name="Dal Grande F."/>
            <person name="Keller J."/>
        </authorList>
    </citation>
    <scope>NUCLEOTIDE SEQUENCE [LARGE SCALE GENOMIC DNA]</scope>
    <source>
        <strain evidence="3 4">SAG 216-7</strain>
    </source>
</reference>
<keyword evidence="2" id="KW-0812">Transmembrane</keyword>
<organism evidence="3 4">
    <name type="scientific">Coccomyxa subellipsoidea</name>
    <dbReference type="NCBI Taxonomy" id="248742"/>
    <lineage>
        <taxon>Eukaryota</taxon>
        <taxon>Viridiplantae</taxon>
        <taxon>Chlorophyta</taxon>
        <taxon>core chlorophytes</taxon>
        <taxon>Trebouxiophyceae</taxon>
        <taxon>Trebouxiophyceae incertae sedis</taxon>
        <taxon>Coccomyxaceae</taxon>
        <taxon>Coccomyxa</taxon>
    </lineage>
</organism>
<proteinExistence type="predicted"/>
<name>A0ABR2YCA2_9CHLO</name>
<feature type="region of interest" description="Disordered" evidence="1">
    <location>
        <begin position="206"/>
        <end position="230"/>
    </location>
</feature>
<keyword evidence="2" id="KW-1133">Transmembrane helix</keyword>
<feature type="compositionally biased region" description="Basic and acidic residues" evidence="1">
    <location>
        <begin position="214"/>
        <end position="230"/>
    </location>
</feature>
<sequence>MQHLLGQDAPPLETLYCPPLALFCATQIGATCFIRRTWRASVGIVCHGPGLRLQEQPASVPVPLLRTKDLCEAAIRIKRMTGSSGVYIVFVVMVATFFNLLFLMLMLRVVCTRLRWRGDLEEAGAAQGPADAERPSLQRVTPTVVLQPGNEVMFALKLVEPIPAQDQQGSGAKEIEPKAAAQGGERLLHFWVASLPEEAADVSLPELPAASLSERSKTAQPEEGRPLEREGLTAQLVAAGRASEQLRRQLNLAMPVFLFIFTACYRQMQHLV</sequence>
<evidence type="ECO:0000313" key="3">
    <source>
        <dbReference type="EMBL" id="KAK9902116.1"/>
    </source>
</evidence>
<dbReference type="EMBL" id="JALJOT010000016">
    <property type="protein sequence ID" value="KAK9902116.1"/>
    <property type="molecule type" value="Genomic_DNA"/>
</dbReference>
<keyword evidence="4" id="KW-1185">Reference proteome</keyword>
<dbReference type="Proteomes" id="UP001491310">
    <property type="component" value="Unassembled WGS sequence"/>
</dbReference>
<comment type="caution">
    <text evidence="3">The sequence shown here is derived from an EMBL/GenBank/DDBJ whole genome shotgun (WGS) entry which is preliminary data.</text>
</comment>
<evidence type="ECO:0000313" key="4">
    <source>
        <dbReference type="Proteomes" id="UP001491310"/>
    </source>
</evidence>
<protein>
    <submittedName>
        <fullName evidence="3">Uncharacterized protein</fullName>
    </submittedName>
</protein>
<gene>
    <name evidence="3" type="ORF">WJX75_004915</name>
</gene>
<evidence type="ECO:0000256" key="1">
    <source>
        <dbReference type="SAM" id="MobiDB-lite"/>
    </source>
</evidence>
<keyword evidence="2" id="KW-0472">Membrane</keyword>
<evidence type="ECO:0000256" key="2">
    <source>
        <dbReference type="SAM" id="Phobius"/>
    </source>
</evidence>
<feature type="transmembrane region" description="Helical" evidence="2">
    <location>
        <begin position="86"/>
        <end position="107"/>
    </location>
</feature>